<keyword evidence="9" id="KW-0444">Lipid biosynthesis</keyword>
<dbReference type="PANTHER" id="PTHR46382:SF1">
    <property type="entry name" value="PHOSPHATIDATE CYTIDYLYLTRANSFERASE"/>
    <property type="match status" value="1"/>
</dbReference>
<evidence type="ECO:0000256" key="14">
    <source>
        <dbReference type="ARBA" id="ARBA00023098"/>
    </source>
</evidence>
<evidence type="ECO:0000256" key="3">
    <source>
        <dbReference type="ARBA" id="ARBA00005119"/>
    </source>
</evidence>
<dbReference type="InterPro" id="IPR000374">
    <property type="entry name" value="PC_trans"/>
</dbReference>
<comment type="subcellular location">
    <subcellularLocation>
        <location evidence="2">Cell membrane</location>
        <topology evidence="2">Multi-pass membrane protein</topology>
    </subcellularLocation>
</comment>
<evidence type="ECO:0000256" key="1">
    <source>
        <dbReference type="ARBA" id="ARBA00001698"/>
    </source>
</evidence>
<keyword evidence="21" id="KW-1185">Reference proteome</keyword>
<accession>A0ABV7D1S4</accession>
<evidence type="ECO:0000313" key="21">
    <source>
        <dbReference type="Proteomes" id="UP001595444"/>
    </source>
</evidence>
<feature type="transmembrane region" description="Helical" evidence="19">
    <location>
        <begin position="134"/>
        <end position="152"/>
    </location>
</feature>
<evidence type="ECO:0000256" key="13">
    <source>
        <dbReference type="ARBA" id="ARBA00022989"/>
    </source>
</evidence>
<evidence type="ECO:0000256" key="17">
    <source>
        <dbReference type="ARBA" id="ARBA00023264"/>
    </source>
</evidence>
<keyword evidence="15 19" id="KW-0472">Membrane</keyword>
<dbReference type="EC" id="2.7.7.41" evidence="6 18"/>
<evidence type="ECO:0000313" key="20">
    <source>
        <dbReference type="EMBL" id="MFC3051098.1"/>
    </source>
</evidence>
<evidence type="ECO:0000256" key="19">
    <source>
        <dbReference type="SAM" id="Phobius"/>
    </source>
</evidence>
<keyword evidence="12 18" id="KW-0548">Nucleotidyltransferase</keyword>
<comment type="catalytic activity">
    <reaction evidence="1 18">
        <text>a 1,2-diacyl-sn-glycero-3-phosphate + CTP + H(+) = a CDP-1,2-diacyl-sn-glycerol + diphosphate</text>
        <dbReference type="Rhea" id="RHEA:16229"/>
        <dbReference type="ChEBI" id="CHEBI:15378"/>
        <dbReference type="ChEBI" id="CHEBI:33019"/>
        <dbReference type="ChEBI" id="CHEBI:37563"/>
        <dbReference type="ChEBI" id="CHEBI:58332"/>
        <dbReference type="ChEBI" id="CHEBI:58608"/>
        <dbReference type="EC" id="2.7.7.41"/>
    </reaction>
</comment>
<protein>
    <recommendedName>
        <fullName evidence="7 18">Phosphatidate cytidylyltransferase</fullName>
        <ecNumber evidence="6 18">2.7.7.41</ecNumber>
    </recommendedName>
</protein>
<dbReference type="EMBL" id="JBHRSL010000002">
    <property type="protein sequence ID" value="MFC3051098.1"/>
    <property type="molecule type" value="Genomic_DNA"/>
</dbReference>
<comment type="similarity">
    <text evidence="5 18">Belongs to the CDS family.</text>
</comment>
<evidence type="ECO:0000256" key="2">
    <source>
        <dbReference type="ARBA" id="ARBA00004651"/>
    </source>
</evidence>
<evidence type="ECO:0000256" key="5">
    <source>
        <dbReference type="ARBA" id="ARBA00010185"/>
    </source>
</evidence>
<feature type="transmembrane region" description="Helical" evidence="19">
    <location>
        <begin position="107"/>
        <end position="128"/>
    </location>
</feature>
<dbReference type="GO" id="GO:0016779">
    <property type="term" value="F:nucleotidyltransferase activity"/>
    <property type="evidence" value="ECO:0007669"/>
    <property type="project" value="UniProtKB-KW"/>
</dbReference>
<organism evidence="20 21">
    <name type="scientific">Kordiimonas pumila</name>
    <dbReference type="NCBI Taxonomy" id="2161677"/>
    <lineage>
        <taxon>Bacteria</taxon>
        <taxon>Pseudomonadati</taxon>
        <taxon>Pseudomonadota</taxon>
        <taxon>Alphaproteobacteria</taxon>
        <taxon>Kordiimonadales</taxon>
        <taxon>Kordiimonadaceae</taxon>
        <taxon>Kordiimonas</taxon>
    </lineage>
</organism>
<evidence type="ECO:0000256" key="6">
    <source>
        <dbReference type="ARBA" id="ARBA00012487"/>
    </source>
</evidence>
<dbReference type="PANTHER" id="PTHR46382">
    <property type="entry name" value="PHOSPHATIDATE CYTIDYLYLTRANSFERASE"/>
    <property type="match status" value="1"/>
</dbReference>
<dbReference type="RefSeq" id="WP_228073425.1">
    <property type="nucleotide sequence ID" value="NZ_CP061205.1"/>
</dbReference>
<keyword evidence="16" id="KW-0594">Phospholipid biosynthesis</keyword>
<evidence type="ECO:0000256" key="9">
    <source>
        <dbReference type="ARBA" id="ARBA00022516"/>
    </source>
</evidence>
<feature type="transmembrane region" description="Helical" evidence="19">
    <location>
        <begin position="82"/>
        <end position="100"/>
    </location>
</feature>
<evidence type="ECO:0000256" key="4">
    <source>
        <dbReference type="ARBA" id="ARBA00005189"/>
    </source>
</evidence>
<feature type="transmembrane region" description="Helical" evidence="19">
    <location>
        <begin position="20"/>
        <end position="46"/>
    </location>
</feature>
<comment type="caution">
    <text evidence="20">The sequence shown here is derived from an EMBL/GenBank/DDBJ whole genome shotgun (WGS) entry which is preliminary data.</text>
</comment>
<feature type="transmembrane region" description="Helical" evidence="19">
    <location>
        <begin position="172"/>
        <end position="192"/>
    </location>
</feature>
<keyword evidence="11 18" id="KW-0812">Transmembrane</keyword>
<evidence type="ECO:0000256" key="10">
    <source>
        <dbReference type="ARBA" id="ARBA00022679"/>
    </source>
</evidence>
<evidence type="ECO:0000256" key="7">
    <source>
        <dbReference type="ARBA" id="ARBA00019373"/>
    </source>
</evidence>
<keyword evidence="14" id="KW-0443">Lipid metabolism</keyword>
<keyword evidence="8" id="KW-1003">Cell membrane</keyword>
<keyword evidence="17" id="KW-1208">Phospholipid metabolism</keyword>
<proteinExistence type="inferred from homology"/>
<evidence type="ECO:0000256" key="15">
    <source>
        <dbReference type="ARBA" id="ARBA00023136"/>
    </source>
</evidence>
<sequence length="270" mass="28629">MLLNMSNNLLQRIVSAVLLLPPVLATVYFGGWWFIGLLALGAFLMAAEWSKLVISPSIMVGSLLGFVVIGALVVIKEYAIEAHDFIIAGLLVALVSYAVIRTGIAKTLGWWLLGVAYVSLPVMAMWWLHTVNPLLVLWVFLIVWGTDIGGYFAGKSIGGPKLAPRISPKKTWAGLLGGMSLAALASFVLWLLYPFLPYAIPVVVAAAGLAVWAQIGDLVESGIKRSFGVKDSGGLIPGHGGLLDRVDGLVFVAPAVALLVNNFPLLLGAG</sequence>
<comment type="pathway">
    <text evidence="4">Lipid metabolism.</text>
</comment>
<keyword evidence="13 19" id="KW-1133">Transmembrane helix</keyword>
<dbReference type="Proteomes" id="UP001595444">
    <property type="component" value="Unassembled WGS sequence"/>
</dbReference>
<keyword evidence="10 18" id="KW-0808">Transferase</keyword>
<name>A0ABV7D1S4_9PROT</name>
<evidence type="ECO:0000256" key="8">
    <source>
        <dbReference type="ARBA" id="ARBA00022475"/>
    </source>
</evidence>
<dbReference type="Pfam" id="PF01148">
    <property type="entry name" value="CTP_transf_1"/>
    <property type="match status" value="1"/>
</dbReference>
<evidence type="ECO:0000256" key="18">
    <source>
        <dbReference type="RuleBase" id="RU003938"/>
    </source>
</evidence>
<reference evidence="21" key="1">
    <citation type="journal article" date="2019" name="Int. J. Syst. Evol. Microbiol.">
        <title>The Global Catalogue of Microorganisms (GCM) 10K type strain sequencing project: providing services to taxonomists for standard genome sequencing and annotation.</title>
        <authorList>
            <consortium name="The Broad Institute Genomics Platform"/>
            <consortium name="The Broad Institute Genome Sequencing Center for Infectious Disease"/>
            <person name="Wu L."/>
            <person name="Ma J."/>
        </authorList>
    </citation>
    <scope>NUCLEOTIDE SEQUENCE [LARGE SCALE GENOMIC DNA]</scope>
    <source>
        <strain evidence="21">KCTC 62164</strain>
    </source>
</reference>
<evidence type="ECO:0000256" key="12">
    <source>
        <dbReference type="ARBA" id="ARBA00022695"/>
    </source>
</evidence>
<gene>
    <name evidence="20" type="ORF">ACFOKA_04170</name>
</gene>
<evidence type="ECO:0000256" key="16">
    <source>
        <dbReference type="ARBA" id="ARBA00023209"/>
    </source>
</evidence>
<comment type="pathway">
    <text evidence="3 18">Phospholipid metabolism; CDP-diacylglycerol biosynthesis; CDP-diacylglycerol from sn-glycerol 3-phosphate: step 3/3.</text>
</comment>
<evidence type="ECO:0000256" key="11">
    <source>
        <dbReference type="ARBA" id="ARBA00022692"/>
    </source>
</evidence>
<feature type="transmembrane region" description="Helical" evidence="19">
    <location>
        <begin position="58"/>
        <end position="76"/>
    </location>
</feature>
<dbReference type="PROSITE" id="PS01315">
    <property type="entry name" value="CDS"/>
    <property type="match status" value="1"/>
</dbReference>